<keyword evidence="7" id="KW-1133">Transmembrane helix</keyword>
<dbReference type="KEGG" id="aram:KAR29_00605"/>
<keyword evidence="3" id="KW-0479">Metal-binding</keyword>
<evidence type="ECO:0000313" key="10">
    <source>
        <dbReference type="Proteomes" id="UP000671879"/>
    </source>
</evidence>
<keyword evidence="4" id="KW-0249">Electron transport</keyword>
<dbReference type="PANTHER" id="PTHR30176">
    <property type="entry name" value="FERREDOXIN-TYPE PROTEIN NAPH"/>
    <property type="match status" value="1"/>
</dbReference>
<sequence>MGKQNPIDLKSWQGIRSVLQLQLMVAFVVAVLVLKQWWFCVLMIALGGLLSAFRGKIWCGLLCPNGGFIDLIWSRLSLRLLPFPRWLNRGRVLQGSMLLAMAGYFAWIVWFVTVRQDLPFSFASFSLHGLLFLRFCQFMLALAAVMAIVFEPRSFCAHICPGGTLGTLAAKAAGRSPIVIDSARCVGCNLCTQVCDAPERLLLPLIDEARALRQRGEAAILPVSSECYGCLDCVAACPQEALRIETPRRKRKGES</sequence>
<accession>A0A9Q7EYX3</accession>
<dbReference type="Proteomes" id="UP000671879">
    <property type="component" value="Chromosome"/>
</dbReference>
<dbReference type="Gene3D" id="3.30.70.20">
    <property type="match status" value="1"/>
</dbReference>
<evidence type="ECO:0000313" key="9">
    <source>
        <dbReference type="EMBL" id="QTX32486.1"/>
    </source>
</evidence>
<evidence type="ECO:0000259" key="8">
    <source>
        <dbReference type="PROSITE" id="PS51379"/>
    </source>
</evidence>
<feature type="transmembrane region" description="Helical" evidence="7">
    <location>
        <begin position="93"/>
        <end position="113"/>
    </location>
</feature>
<feature type="domain" description="4Fe-4S ferredoxin-type" evidence="8">
    <location>
        <begin position="176"/>
        <end position="195"/>
    </location>
</feature>
<dbReference type="Pfam" id="PF13237">
    <property type="entry name" value="Fer4_10"/>
    <property type="match status" value="1"/>
</dbReference>
<feature type="transmembrane region" description="Helical" evidence="7">
    <location>
        <begin position="21"/>
        <end position="49"/>
    </location>
</feature>
<dbReference type="GO" id="GO:0051539">
    <property type="term" value="F:4 iron, 4 sulfur cluster binding"/>
    <property type="evidence" value="ECO:0007669"/>
    <property type="project" value="UniProtKB-KW"/>
</dbReference>
<evidence type="ECO:0000256" key="2">
    <source>
        <dbReference type="ARBA" id="ARBA00022485"/>
    </source>
</evidence>
<evidence type="ECO:0000256" key="6">
    <source>
        <dbReference type="ARBA" id="ARBA00023014"/>
    </source>
</evidence>
<evidence type="ECO:0000256" key="3">
    <source>
        <dbReference type="ARBA" id="ARBA00022723"/>
    </source>
</evidence>
<feature type="transmembrane region" description="Helical" evidence="7">
    <location>
        <begin position="55"/>
        <end position="73"/>
    </location>
</feature>
<dbReference type="InterPro" id="IPR051684">
    <property type="entry name" value="Electron_Trans/Redox"/>
</dbReference>
<dbReference type="PANTHER" id="PTHR30176:SF3">
    <property type="entry name" value="FERREDOXIN-TYPE PROTEIN NAPH"/>
    <property type="match status" value="1"/>
</dbReference>
<dbReference type="Pfam" id="PF12801">
    <property type="entry name" value="Fer4_5"/>
    <property type="match status" value="2"/>
</dbReference>
<dbReference type="AlphaFoldDB" id="A0A9Q7EYX3"/>
<organism evidence="9 10">
    <name type="scientific">Aminithiophilus ramosus</name>
    <dbReference type="NCBI Taxonomy" id="3029084"/>
    <lineage>
        <taxon>Bacteria</taxon>
        <taxon>Thermotogati</taxon>
        <taxon>Synergistota</taxon>
        <taxon>Synergistia</taxon>
        <taxon>Synergistales</taxon>
        <taxon>Aminithiophilaceae</taxon>
        <taxon>Aminithiophilus</taxon>
    </lineage>
</organism>
<keyword evidence="1" id="KW-0813">Transport</keyword>
<dbReference type="EMBL" id="CP072943">
    <property type="protein sequence ID" value="QTX32486.1"/>
    <property type="molecule type" value="Genomic_DNA"/>
</dbReference>
<proteinExistence type="predicted"/>
<dbReference type="GO" id="GO:0046872">
    <property type="term" value="F:metal ion binding"/>
    <property type="evidence" value="ECO:0007669"/>
    <property type="project" value="UniProtKB-KW"/>
</dbReference>
<dbReference type="InterPro" id="IPR017900">
    <property type="entry name" value="4Fe4S_Fe_S_CS"/>
</dbReference>
<evidence type="ECO:0000256" key="5">
    <source>
        <dbReference type="ARBA" id="ARBA00023004"/>
    </source>
</evidence>
<protein>
    <submittedName>
        <fullName evidence="9">4Fe-4S dicluster domain-containing protein</fullName>
    </submittedName>
</protein>
<evidence type="ECO:0000256" key="1">
    <source>
        <dbReference type="ARBA" id="ARBA00022448"/>
    </source>
</evidence>
<feature type="transmembrane region" description="Helical" evidence="7">
    <location>
        <begin position="125"/>
        <end position="150"/>
    </location>
</feature>
<keyword evidence="2" id="KW-0004">4Fe-4S</keyword>
<dbReference type="PROSITE" id="PS51379">
    <property type="entry name" value="4FE4S_FER_2"/>
    <property type="match status" value="2"/>
</dbReference>
<keyword evidence="7" id="KW-0472">Membrane</keyword>
<gene>
    <name evidence="9" type="ORF">KAR29_00605</name>
</gene>
<evidence type="ECO:0000256" key="7">
    <source>
        <dbReference type="SAM" id="Phobius"/>
    </source>
</evidence>
<keyword evidence="10" id="KW-1185">Reference proteome</keyword>
<evidence type="ECO:0000256" key="4">
    <source>
        <dbReference type="ARBA" id="ARBA00022982"/>
    </source>
</evidence>
<dbReference type="RefSeq" id="WP_274373722.1">
    <property type="nucleotide sequence ID" value="NZ_CP072943.1"/>
</dbReference>
<dbReference type="PROSITE" id="PS00198">
    <property type="entry name" value="4FE4S_FER_1"/>
    <property type="match status" value="1"/>
</dbReference>
<feature type="domain" description="4Fe-4S ferredoxin-type" evidence="8">
    <location>
        <begin position="216"/>
        <end position="247"/>
    </location>
</feature>
<keyword evidence="5" id="KW-0408">Iron</keyword>
<reference evidence="10" key="1">
    <citation type="submission" date="2021-04" db="EMBL/GenBank/DDBJ databases">
        <title>A novel Synergistetes isolate from a pyrite-forming mixed culture.</title>
        <authorList>
            <person name="Bunk B."/>
            <person name="Sproer C."/>
            <person name="Spring S."/>
            <person name="Pester M."/>
        </authorList>
    </citation>
    <scope>NUCLEOTIDE SEQUENCE [LARGE SCALE GENOMIC DNA]</scope>
    <source>
        <strain evidence="10">J.5.4.2-T.3.5.2</strain>
    </source>
</reference>
<dbReference type="SUPFAM" id="SSF54862">
    <property type="entry name" value="4Fe-4S ferredoxins"/>
    <property type="match status" value="1"/>
</dbReference>
<dbReference type="InterPro" id="IPR017896">
    <property type="entry name" value="4Fe4S_Fe-S-bd"/>
</dbReference>
<keyword evidence="6" id="KW-0411">Iron-sulfur</keyword>
<keyword evidence="7" id="KW-0812">Transmembrane</keyword>
<dbReference type="GO" id="GO:0005886">
    <property type="term" value="C:plasma membrane"/>
    <property type="evidence" value="ECO:0007669"/>
    <property type="project" value="TreeGrafter"/>
</dbReference>
<name>A0A9Q7EYX3_9BACT</name>